<dbReference type="GO" id="GO:0022857">
    <property type="term" value="F:transmembrane transporter activity"/>
    <property type="evidence" value="ECO:0007669"/>
    <property type="project" value="TreeGrafter"/>
</dbReference>
<dbReference type="OrthoDB" id="9793166at2"/>
<feature type="transmembrane region" description="Helical" evidence="7">
    <location>
        <begin position="806"/>
        <end position="824"/>
    </location>
</feature>
<accession>A0A1M5R4N7</accession>
<keyword evidence="11" id="KW-1185">Reference proteome</keyword>
<feature type="domain" description="ABC3 transporter permease C-terminal" evidence="8">
    <location>
        <begin position="245"/>
        <end position="368"/>
    </location>
</feature>
<evidence type="ECO:0000256" key="4">
    <source>
        <dbReference type="ARBA" id="ARBA00022989"/>
    </source>
</evidence>
<gene>
    <name evidence="10" type="ORF">SAMN04488530_1278</name>
</gene>
<reference evidence="11" key="1">
    <citation type="submission" date="2016-11" db="EMBL/GenBank/DDBJ databases">
        <authorList>
            <person name="Varghese N."/>
            <person name="Submissions S."/>
        </authorList>
    </citation>
    <scope>NUCLEOTIDE SEQUENCE [LARGE SCALE GENOMIC DNA]</scope>
    <source>
        <strain evidence="11">DSM 2635</strain>
    </source>
</reference>
<evidence type="ECO:0000259" key="8">
    <source>
        <dbReference type="Pfam" id="PF02687"/>
    </source>
</evidence>
<dbReference type="RefSeq" id="WP_073126848.1">
    <property type="nucleotide sequence ID" value="NZ_BAABCH010000089.1"/>
</dbReference>
<proteinExistence type="inferred from homology"/>
<organism evidence="10 11">
    <name type="scientific">Asaccharospora irregularis DSM 2635</name>
    <dbReference type="NCBI Taxonomy" id="1121321"/>
    <lineage>
        <taxon>Bacteria</taxon>
        <taxon>Bacillati</taxon>
        <taxon>Bacillota</taxon>
        <taxon>Clostridia</taxon>
        <taxon>Peptostreptococcales</taxon>
        <taxon>Peptostreptococcaceae</taxon>
        <taxon>Asaccharospora</taxon>
    </lineage>
</organism>
<dbReference type="Proteomes" id="UP000243255">
    <property type="component" value="Unassembled WGS sequence"/>
</dbReference>
<feature type="transmembrane region" description="Helical" evidence="7">
    <location>
        <begin position="765"/>
        <end position="791"/>
    </location>
</feature>
<keyword evidence="3 7" id="KW-0812">Transmembrane</keyword>
<dbReference type="EMBL" id="FQWX01000027">
    <property type="protein sequence ID" value="SHH21355.1"/>
    <property type="molecule type" value="Genomic_DNA"/>
</dbReference>
<dbReference type="PANTHER" id="PTHR30572">
    <property type="entry name" value="MEMBRANE COMPONENT OF TRANSPORTER-RELATED"/>
    <property type="match status" value="1"/>
</dbReference>
<keyword evidence="2" id="KW-1003">Cell membrane</keyword>
<dbReference type="Pfam" id="PF02687">
    <property type="entry name" value="FtsX"/>
    <property type="match status" value="2"/>
</dbReference>
<dbReference type="InterPro" id="IPR050250">
    <property type="entry name" value="Macrolide_Exporter_MacB"/>
</dbReference>
<evidence type="ECO:0000256" key="1">
    <source>
        <dbReference type="ARBA" id="ARBA00004651"/>
    </source>
</evidence>
<feature type="transmembrane region" description="Helical" evidence="7">
    <location>
        <begin position="336"/>
        <end position="358"/>
    </location>
</feature>
<name>A0A1M5R4N7_9FIRM</name>
<keyword evidence="5 7" id="KW-0472">Membrane</keyword>
<dbReference type="InterPro" id="IPR025857">
    <property type="entry name" value="MacB_PCD"/>
</dbReference>
<protein>
    <submittedName>
        <fullName evidence="10">Putative ABC transport system permease protein</fullName>
    </submittedName>
</protein>
<feature type="domain" description="MacB-like periplasmic core" evidence="9">
    <location>
        <begin position="21"/>
        <end position="214"/>
    </location>
</feature>
<evidence type="ECO:0000259" key="9">
    <source>
        <dbReference type="Pfam" id="PF12704"/>
    </source>
</evidence>
<sequence length="842" mass="95217">MKLSFQIGVNYIKKYVTRSLTICLSLIICIALIIGISSLFESEKQADIAMTEYELGSHHVKFSNINEESLKKLLNNKNIKEIGLERYSDSNSEGNKTFNIIEADKNYLQFYNAEIIEGKMPKNNNEILLEPWVISSLNLPQNINQKINLKLYNNGKTKTKQFVIVGIIKDRVNNKANGRKEIITTFNNDSNKPQDVYIRFNDGVKINQNINSIKKELGIKKDNISLNRSLIESISNNVLTNNKLMVIIIVISIFACLIVYSIYSISTLQRLSEYGTLKSIGANKLQIFGIIFFELFTLYIISIPLGILLGIASANLCSSKITMMLSENTGVVNKIFISKESIILSIILMFINILIISISQIKKINKLSAIEAIRMNRGSSKKSNSSKMYSLGKQLSIINFISLKNILRDKRSFFITILSMSIGSTLFISSDFSSNLKNKNAELKLKSESSITSDYKISEESMDMKDGISVNQINQIKNLNGISSVEPFGYYCITMDINKKDVNFPHFYDEINKSPYVKDVLGGIFTKQSDSEDYKIKGSLYGYSDESLEKLRPYLKEGNIDKNIMKNSNIALLKIHRDGKGNPVFDFDIGDTIKIKFHKDTVIDEDDIKFPENIDYVEKEYVIGGFIEKGIVEQEYSVGDEGIEVILSDKVFKQSTNIQNYSIVNINKKGGYSSSKLNEQINNITKDTIGVILRDLSLEVKELNKYNDSRALLINGITVILFLVSVFNIINSISYNLISRTNEFSVIRAIGLSEKSFKKMILFEGIVYGIISNIVTIIFSVISQILIFIQIRADLINPKMVLNLKLYIIIIVLNMIIGMLATYIPSKRINNNSIVESMNKVE</sequence>
<comment type="subcellular location">
    <subcellularLocation>
        <location evidence="1">Cell membrane</location>
        <topology evidence="1">Multi-pass membrane protein</topology>
    </subcellularLocation>
</comment>
<evidence type="ECO:0000256" key="3">
    <source>
        <dbReference type="ARBA" id="ARBA00022692"/>
    </source>
</evidence>
<dbReference type="GO" id="GO:0005886">
    <property type="term" value="C:plasma membrane"/>
    <property type="evidence" value="ECO:0007669"/>
    <property type="project" value="UniProtKB-SubCell"/>
</dbReference>
<evidence type="ECO:0000256" key="7">
    <source>
        <dbReference type="SAM" id="Phobius"/>
    </source>
</evidence>
<evidence type="ECO:0000313" key="11">
    <source>
        <dbReference type="Proteomes" id="UP000243255"/>
    </source>
</evidence>
<feature type="domain" description="ABC3 transporter permease C-terminal" evidence="8">
    <location>
        <begin position="717"/>
        <end position="832"/>
    </location>
</feature>
<dbReference type="InterPro" id="IPR003838">
    <property type="entry name" value="ABC3_permease_C"/>
</dbReference>
<comment type="similarity">
    <text evidence="6">Belongs to the ABC-4 integral membrane protein family.</text>
</comment>
<feature type="transmembrane region" description="Helical" evidence="7">
    <location>
        <begin position="20"/>
        <end position="40"/>
    </location>
</feature>
<dbReference type="AlphaFoldDB" id="A0A1M5R4N7"/>
<evidence type="ECO:0000256" key="2">
    <source>
        <dbReference type="ARBA" id="ARBA00022475"/>
    </source>
</evidence>
<evidence type="ECO:0000313" key="10">
    <source>
        <dbReference type="EMBL" id="SHH21355.1"/>
    </source>
</evidence>
<keyword evidence="4 7" id="KW-1133">Transmembrane helix</keyword>
<evidence type="ECO:0000256" key="5">
    <source>
        <dbReference type="ARBA" id="ARBA00023136"/>
    </source>
</evidence>
<dbReference type="PANTHER" id="PTHR30572:SF4">
    <property type="entry name" value="ABC TRANSPORTER PERMEASE YTRF"/>
    <property type="match status" value="1"/>
</dbReference>
<dbReference type="Pfam" id="PF12704">
    <property type="entry name" value="MacB_PCD"/>
    <property type="match status" value="1"/>
</dbReference>
<feature type="transmembrane region" description="Helical" evidence="7">
    <location>
        <begin position="244"/>
        <end position="266"/>
    </location>
</feature>
<feature type="transmembrane region" description="Helical" evidence="7">
    <location>
        <begin position="287"/>
        <end position="316"/>
    </location>
</feature>
<evidence type="ECO:0000256" key="6">
    <source>
        <dbReference type="ARBA" id="ARBA00038076"/>
    </source>
</evidence>
<dbReference type="STRING" id="1121321.SAMN04488530_1278"/>
<feature type="transmembrane region" description="Helical" evidence="7">
    <location>
        <begin position="711"/>
        <end position="730"/>
    </location>
</feature>